<proteinExistence type="predicted"/>
<feature type="domain" description="Zinc knuckle CX2CX4HX4C" evidence="2">
    <location>
        <begin position="6"/>
        <end position="40"/>
    </location>
</feature>
<evidence type="ECO:0000259" key="2">
    <source>
        <dbReference type="Pfam" id="PF14392"/>
    </source>
</evidence>
<protein>
    <recommendedName>
        <fullName evidence="2">Zinc knuckle CX2CX4HX4C domain-containing protein</fullName>
    </recommendedName>
</protein>
<reference evidence="3 4" key="1">
    <citation type="journal article" date="2020" name="BMC Genomics">
        <title>Intraspecific diversification of the crop wild relative Brassica cretica Lam. using demographic model selection.</title>
        <authorList>
            <person name="Kioukis A."/>
            <person name="Michalopoulou V.A."/>
            <person name="Briers L."/>
            <person name="Pirintsos S."/>
            <person name="Studholme D.J."/>
            <person name="Pavlidis P."/>
            <person name="Sarris P.F."/>
        </authorList>
    </citation>
    <scope>NUCLEOTIDE SEQUENCE [LARGE SCALE GENOMIC DNA]</scope>
    <source>
        <strain evidence="4">cv. PFS-1207/04</strain>
    </source>
</reference>
<name>A0ABQ7DN07_BRACR</name>
<gene>
    <name evidence="3" type="ORF">DY000_02031539</name>
</gene>
<sequence>MEAAMDFDSGEEIIISLHYENLGNHCSICYRLSHLQSHCPERPILVATRQTDTKAVGQPIRQTAPISSHSVPWNPTTATEGDNRPYQQRLDRHGKPFGDRFSTALFRPTGPKNKIAPRLPHDYDRSKENLRENDEKEYSSPPYTRRRLNNHGEAQRRENHSTRHRGSPTLQWRAKSPLINPNDKGQGSETHNEGNSRAPKQWRARSPLLAQEATPPSALFQPPRSSVGRNLNVMDFPPDPTIPSREEVMEELREVTLQYIKCADPVESATRKQRVLLSELDGTVDETATKIIQASTSAAMIQQERYLEPTIQLPPPRETETAASEPTANPAKKRRRPRRTTDRRTTVKHSPKTFLDSLCLPSVRVVALKISITVSKESRSTCLREDFILGTPNLTENRGFYWLPFALEVGSTLRSETAGTPDTSLPSSFQPLHLAPVGSSIKSLRRASPLFE</sequence>
<accession>A0ABQ7DN07</accession>
<dbReference type="InterPro" id="IPR025836">
    <property type="entry name" value="Zn_knuckle_CX2CX4HX4C"/>
</dbReference>
<feature type="compositionally biased region" description="Basic and acidic residues" evidence="1">
    <location>
        <begin position="89"/>
        <end position="98"/>
    </location>
</feature>
<comment type="caution">
    <text evidence="3">The sequence shown here is derived from an EMBL/GenBank/DDBJ whole genome shotgun (WGS) entry which is preliminary data.</text>
</comment>
<feature type="compositionally biased region" description="Basic and acidic residues" evidence="1">
    <location>
        <begin position="119"/>
        <end position="138"/>
    </location>
</feature>
<keyword evidence="4" id="KW-1185">Reference proteome</keyword>
<evidence type="ECO:0000313" key="3">
    <source>
        <dbReference type="EMBL" id="KAF3579272.1"/>
    </source>
</evidence>
<feature type="compositionally biased region" description="Polar residues" evidence="1">
    <location>
        <begin position="183"/>
        <end position="195"/>
    </location>
</feature>
<evidence type="ECO:0000313" key="4">
    <source>
        <dbReference type="Proteomes" id="UP000266723"/>
    </source>
</evidence>
<dbReference type="Pfam" id="PF14392">
    <property type="entry name" value="zf-CCHC_4"/>
    <property type="match status" value="1"/>
</dbReference>
<feature type="compositionally biased region" description="Polar residues" evidence="1">
    <location>
        <begin position="65"/>
        <end position="80"/>
    </location>
</feature>
<dbReference type="EMBL" id="QGKV02000649">
    <property type="protein sequence ID" value="KAF3579272.1"/>
    <property type="molecule type" value="Genomic_DNA"/>
</dbReference>
<evidence type="ECO:0000256" key="1">
    <source>
        <dbReference type="SAM" id="MobiDB-lite"/>
    </source>
</evidence>
<organism evidence="3 4">
    <name type="scientific">Brassica cretica</name>
    <name type="common">Mustard</name>
    <dbReference type="NCBI Taxonomy" id="69181"/>
    <lineage>
        <taxon>Eukaryota</taxon>
        <taxon>Viridiplantae</taxon>
        <taxon>Streptophyta</taxon>
        <taxon>Embryophyta</taxon>
        <taxon>Tracheophyta</taxon>
        <taxon>Spermatophyta</taxon>
        <taxon>Magnoliopsida</taxon>
        <taxon>eudicotyledons</taxon>
        <taxon>Gunneridae</taxon>
        <taxon>Pentapetalae</taxon>
        <taxon>rosids</taxon>
        <taxon>malvids</taxon>
        <taxon>Brassicales</taxon>
        <taxon>Brassicaceae</taxon>
        <taxon>Brassiceae</taxon>
        <taxon>Brassica</taxon>
    </lineage>
</organism>
<dbReference type="Proteomes" id="UP000266723">
    <property type="component" value="Unassembled WGS sequence"/>
</dbReference>
<feature type="region of interest" description="Disordered" evidence="1">
    <location>
        <begin position="309"/>
        <end position="348"/>
    </location>
</feature>
<feature type="region of interest" description="Disordered" evidence="1">
    <location>
        <begin position="65"/>
        <end position="242"/>
    </location>
</feature>